<accession>A0A1M5CHN6</accession>
<evidence type="ECO:0000313" key="6">
    <source>
        <dbReference type="Proteomes" id="UP000184485"/>
    </source>
</evidence>
<keyword evidence="3" id="KW-0963">Cytoplasm</keyword>
<dbReference type="Proteomes" id="UP000184485">
    <property type="component" value="Unassembled WGS sequence"/>
</dbReference>
<evidence type="ECO:0000256" key="1">
    <source>
        <dbReference type="ARBA" id="ARBA00007177"/>
    </source>
</evidence>
<evidence type="ECO:0000313" key="5">
    <source>
        <dbReference type="EMBL" id="SHF53922.1"/>
    </source>
</evidence>
<organism evidence="5 6">
    <name type="scientific">Kaistia soli DSM 19436</name>
    <dbReference type="NCBI Taxonomy" id="1122133"/>
    <lineage>
        <taxon>Bacteria</taxon>
        <taxon>Pseudomonadati</taxon>
        <taxon>Pseudomonadota</taxon>
        <taxon>Alphaproteobacteria</taxon>
        <taxon>Hyphomicrobiales</taxon>
        <taxon>Kaistiaceae</taxon>
        <taxon>Kaistia</taxon>
    </lineage>
</organism>
<comment type="similarity">
    <text evidence="1 3">Belongs to the UreD family.</text>
</comment>
<dbReference type="PANTHER" id="PTHR33643">
    <property type="entry name" value="UREASE ACCESSORY PROTEIN D"/>
    <property type="match status" value="1"/>
</dbReference>
<feature type="region of interest" description="Disordered" evidence="4">
    <location>
        <begin position="52"/>
        <end position="73"/>
    </location>
</feature>
<sequence length="331" mass="35165">MGIQAPCAVLGGMEFSPSHGARRALRHNVCRVIGSGSDRAFMPDLAVIVPHSPDASKPSDAARMQRSRGRARVGFRRDGDATRLTEFIQEGCCKVRLPRGEPGLPPDAVLLNTAGGITGGDHLVYEADVGAGVSMTVTTQAAERIYRRSAGAVPARVENRIAVATGGHVDWLPQETILFDRSAITRSLEVELAEDATALMLEAYVFGRTAMGENLTTVSLADRWRVRRGGRLIYADGIVVDGDAEALLKRGATAKGGVAVASLVMVAPDAAARLGAVRARLEDCKGEASASTFGDVLTVRFLAANGQALRHDVESVILTLRGRPMPRVWSC</sequence>
<dbReference type="GO" id="GO:0005737">
    <property type="term" value="C:cytoplasm"/>
    <property type="evidence" value="ECO:0007669"/>
    <property type="project" value="UniProtKB-SubCell"/>
</dbReference>
<dbReference type="AlphaFoldDB" id="A0A1M5CHN6"/>
<dbReference type="PANTHER" id="PTHR33643:SF1">
    <property type="entry name" value="UREASE ACCESSORY PROTEIN D"/>
    <property type="match status" value="1"/>
</dbReference>
<dbReference type="EMBL" id="FQUP01000002">
    <property type="protein sequence ID" value="SHF53922.1"/>
    <property type="molecule type" value="Genomic_DNA"/>
</dbReference>
<dbReference type="HAMAP" id="MF_01384">
    <property type="entry name" value="UreD"/>
    <property type="match status" value="1"/>
</dbReference>
<proteinExistence type="inferred from homology"/>
<comment type="subcellular location">
    <subcellularLocation>
        <location evidence="3">Cytoplasm</location>
    </subcellularLocation>
</comment>
<dbReference type="STRING" id="1122133.SAMN02745157_2348"/>
<comment type="function">
    <text evidence="3">Required for maturation of urease via the functional incorporation of the urease nickel metallocenter.</text>
</comment>
<reference evidence="5 6" key="1">
    <citation type="submission" date="2016-11" db="EMBL/GenBank/DDBJ databases">
        <authorList>
            <person name="Jaros S."/>
            <person name="Januszkiewicz K."/>
            <person name="Wedrychowicz H."/>
        </authorList>
    </citation>
    <scope>NUCLEOTIDE SEQUENCE [LARGE SCALE GENOMIC DNA]</scope>
    <source>
        <strain evidence="5 6">DSM 19436</strain>
    </source>
</reference>
<keyword evidence="6" id="KW-1185">Reference proteome</keyword>
<evidence type="ECO:0000256" key="2">
    <source>
        <dbReference type="ARBA" id="ARBA00023186"/>
    </source>
</evidence>
<evidence type="ECO:0000256" key="4">
    <source>
        <dbReference type="SAM" id="MobiDB-lite"/>
    </source>
</evidence>
<dbReference type="InterPro" id="IPR002669">
    <property type="entry name" value="UreD"/>
</dbReference>
<dbReference type="Pfam" id="PF01774">
    <property type="entry name" value="UreD"/>
    <property type="match status" value="1"/>
</dbReference>
<evidence type="ECO:0000256" key="3">
    <source>
        <dbReference type="HAMAP-Rule" id="MF_01384"/>
    </source>
</evidence>
<dbReference type="GO" id="GO:0016151">
    <property type="term" value="F:nickel cation binding"/>
    <property type="evidence" value="ECO:0007669"/>
    <property type="project" value="UniProtKB-UniRule"/>
</dbReference>
<name>A0A1M5CHN6_9HYPH</name>
<keyword evidence="2 3" id="KW-0143">Chaperone</keyword>
<protein>
    <recommendedName>
        <fullName evidence="3">Urease accessory protein UreD</fullName>
    </recommendedName>
</protein>
<comment type="subunit">
    <text evidence="3">UreD, UreF and UreG form a complex that acts as a GTP-hydrolysis-dependent molecular chaperone, activating the urease apoprotein by helping to assemble the nickel containing metallocenter of UreC. The UreE protein probably delivers the nickel.</text>
</comment>
<gene>
    <name evidence="3" type="primary">ureD</name>
    <name evidence="5" type="ORF">SAMN02745157_2348</name>
</gene>
<keyword evidence="3" id="KW-0996">Nickel insertion</keyword>